<sequence>MATLFVTWLPAAGAAPWPGRQDPHRRMYVIDTRDVAVFLGLDVGKGEHHATGLTPDGKQVIDKPLPNSEPKMRAMLDKLAKKYGTVLVVVDQPASIGALPLAVARDAGCEVAYLPGLTMRRIADLYPGEGKTDARDAAIIADAARTMPHTLRSIELTDETVAELHMIVGFDDDLAGEVTRVANRLRGLLTQIHPHLERVLGPRIQHPAVLALLERFGSPKAIRKAGRRRLVTLLRPKAPRMAERLVEDIFTALDEQTVVVPGTEAAAVIVPKLAANLTSLLDQRKELASTIEALLESHPLSELLTSMPGIGVRTGARILIDVGDGTAFPTAGHLAAYAGLAPVTRRSGSSIRGESPSRRGNKHLKRAFFLAAFASLSDPASRAYYERKKAEGKRHKQALMCLARRRVDVLFAMLRDGTFFESHTVPQAA</sequence>
<comment type="caution">
    <text evidence="3">The sequence shown here is derived from an EMBL/GenBank/DDBJ whole genome shotgun (WGS) entry which is preliminary data.</text>
</comment>
<dbReference type="InterPro" id="IPR047650">
    <property type="entry name" value="Transpos_IS110"/>
</dbReference>
<feature type="domain" description="Transposase IS110-like N-terminal" evidence="1">
    <location>
        <begin position="39"/>
        <end position="194"/>
    </location>
</feature>
<accession>A0A0T6LQM1</accession>
<dbReference type="PANTHER" id="PTHR33055">
    <property type="entry name" value="TRANSPOSASE FOR INSERTION SEQUENCE ELEMENT IS1111A"/>
    <property type="match status" value="1"/>
</dbReference>
<dbReference type="EMBL" id="LLZU01000029">
    <property type="protein sequence ID" value="KRV48143.1"/>
    <property type="molecule type" value="Genomic_DNA"/>
</dbReference>
<reference evidence="3 4" key="1">
    <citation type="submission" date="2015-10" db="EMBL/GenBank/DDBJ databases">
        <title>Draft genome sequence of pyrrolomycin-producing Streptomyces vitaminophilus.</title>
        <authorList>
            <person name="Graham D.E."/>
            <person name="Mahan K.M."/>
            <person name="Klingeman D.M."/>
            <person name="Hettich R.L."/>
            <person name="Parry R.J."/>
        </authorList>
    </citation>
    <scope>NUCLEOTIDE SEQUENCE [LARGE SCALE GENOMIC DNA]</scope>
    <source>
        <strain evidence="3 4">ATCC 31673</strain>
    </source>
</reference>
<organism evidence="3 4">
    <name type="scientific">Wenjunlia vitaminophila</name>
    <name type="common">Streptomyces vitaminophilus</name>
    <dbReference type="NCBI Taxonomy" id="76728"/>
    <lineage>
        <taxon>Bacteria</taxon>
        <taxon>Bacillati</taxon>
        <taxon>Actinomycetota</taxon>
        <taxon>Actinomycetes</taxon>
        <taxon>Kitasatosporales</taxon>
        <taxon>Streptomycetaceae</taxon>
        <taxon>Wenjunlia</taxon>
    </lineage>
</organism>
<dbReference type="GO" id="GO:0006313">
    <property type="term" value="P:DNA transposition"/>
    <property type="evidence" value="ECO:0007669"/>
    <property type="project" value="InterPro"/>
</dbReference>
<feature type="domain" description="Transposase IS116/IS110/IS902 C-terminal" evidence="2">
    <location>
        <begin position="302"/>
        <end position="386"/>
    </location>
</feature>
<gene>
    <name evidence="3" type="ORF">AQ490_26440</name>
</gene>
<evidence type="ECO:0000313" key="3">
    <source>
        <dbReference type="EMBL" id="KRV48143.1"/>
    </source>
</evidence>
<name>A0A0T6LQM1_WENVI</name>
<dbReference type="Proteomes" id="UP000050867">
    <property type="component" value="Unassembled WGS sequence"/>
</dbReference>
<dbReference type="Pfam" id="PF01548">
    <property type="entry name" value="DEDD_Tnp_IS110"/>
    <property type="match status" value="1"/>
</dbReference>
<protein>
    <submittedName>
        <fullName evidence="3">Transposase</fullName>
    </submittedName>
</protein>
<dbReference type="Pfam" id="PF02371">
    <property type="entry name" value="Transposase_20"/>
    <property type="match status" value="1"/>
</dbReference>
<evidence type="ECO:0000259" key="2">
    <source>
        <dbReference type="Pfam" id="PF02371"/>
    </source>
</evidence>
<dbReference type="InterPro" id="IPR003346">
    <property type="entry name" value="Transposase_20"/>
</dbReference>
<dbReference type="NCBIfam" id="NF033542">
    <property type="entry name" value="transpos_IS110"/>
    <property type="match status" value="1"/>
</dbReference>
<proteinExistence type="predicted"/>
<dbReference type="AlphaFoldDB" id="A0A0T6LQM1"/>
<keyword evidence="4" id="KW-1185">Reference proteome</keyword>
<dbReference type="GO" id="GO:0003677">
    <property type="term" value="F:DNA binding"/>
    <property type="evidence" value="ECO:0007669"/>
    <property type="project" value="InterPro"/>
</dbReference>
<dbReference type="PANTHER" id="PTHR33055:SF3">
    <property type="entry name" value="PUTATIVE TRANSPOSASE FOR IS117-RELATED"/>
    <property type="match status" value="1"/>
</dbReference>
<evidence type="ECO:0000313" key="4">
    <source>
        <dbReference type="Proteomes" id="UP000050867"/>
    </source>
</evidence>
<dbReference type="InterPro" id="IPR002525">
    <property type="entry name" value="Transp_IS110-like_N"/>
</dbReference>
<evidence type="ECO:0000259" key="1">
    <source>
        <dbReference type="Pfam" id="PF01548"/>
    </source>
</evidence>
<dbReference type="GO" id="GO:0004803">
    <property type="term" value="F:transposase activity"/>
    <property type="evidence" value="ECO:0007669"/>
    <property type="project" value="InterPro"/>
</dbReference>